<dbReference type="CDD" id="cd14066">
    <property type="entry name" value="STKc_IRAK"/>
    <property type="match status" value="1"/>
</dbReference>
<evidence type="ECO:0000256" key="9">
    <source>
        <dbReference type="ARBA" id="ARBA00022777"/>
    </source>
</evidence>
<evidence type="ECO:0000256" key="11">
    <source>
        <dbReference type="ARBA" id="ARBA00022989"/>
    </source>
</evidence>
<dbReference type="InterPro" id="IPR024171">
    <property type="entry name" value="SRK-like_kinase"/>
</dbReference>
<dbReference type="InterPro" id="IPR017441">
    <property type="entry name" value="Protein_kinase_ATP_BS"/>
</dbReference>
<evidence type="ECO:0000256" key="1">
    <source>
        <dbReference type="ARBA" id="ARBA00004479"/>
    </source>
</evidence>
<evidence type="ECO:0000259" key="22">
    <source>
        <dbReference type="PROSITE" id="PS50927"/>
    </source>
</evidence>
<evidence type="ECO:0000256" key="17">
    <source>
        <dbReference type="ARBA" id="ARBA00048679"/>
    </source>
</evidence>
<dbReference type="Gene3D" id="2.90.10.10">
    <property type="entry name" value="Bulb-type lectin domain"/>
    <property type="match status" value="1"/>
</dbReference>
<reference evidence="23 24" key="2">
    <citation type="submission" date="2024-10" db="EMBL/GenBank/DDBJ databases">
        <authorList>
            <person name="Ryan C."/>
        </authorList>
    </citation>
    <scope>NUCLEOTIDE SEQUENCE [LARGE SCALE GENOMIC DNA]</scope>
</reference>
<dbReference type="GO" id="GO:0016020">
    <property type="term" value="C:membrane"/>
    <property type="evidence" value="ECO:0007669"/>
    <property type="project" value="UniProtKB-SubCell"/>
</dbReference>
<evidence type="ECO:0000313" key="24">
    <source>
        <dbReference type="Proteomes" id="UP001497457"/>
    </source>
</evidence>
<comment type="similarity">
    <text evidence="18">Belongs to the protein kinase superfamily. Ser/Thr protein kinase family.</text>
</comment>
<sequence length="850" mass="95438">MHSARMNLCVIPVEKSWSHEVTSISRELKIQSSSAHKAAVGQSNQPRPMAHIFLLLLPLLLQLPHSCTLAQHIISPGSALKPEGPKRSWLSPSGDFAFGFRSLETNSSLYLLAIWFDQIEEKTIVWYTNGSTPVSSGSSLQFTHNGTLSLCDSTGAEVWRSPISGGAYASMNDTGNFVIYGADGSPKWQSFTTPADTILPSQELSSGTILQAKLMDTDYSSGRFILSLGTDGNMTFYTVAVPTGFKYDGYWSTNTSGNGGKLVYDANGTIYYALENSMKYPTIVIMSAEMDSTDQYFHWAKLDPDGVLRQYKYPKRVVVSSGLPAAWTVVQAVPANICTIMYSNFGSGVCGYNSYCMFNWNQTETECACAPKYSFFDPERKYKGCKPDFALQSCDLTEAQVPEQFQMIPMNNIDWPLRAYEQYYPMNETTCQQLCLTDCFCAAAVFDQDGRCWKKKLPLSNGNQGTEVQRTVFLKVPKNNYSHPLMNTEARSKWKANRKDWILGGSIIIGVSVFLNFLFVLAHLLGTRNRATTIKNQLQPWIRVMTRDFTYRELEEATNGFNEEVGRGASGIVYKGHLHDEFGTSIAVKKIDRIPRETDKEFTMEVETIGHTLHKNLVQLLGFCYEGTERLLVYPFMPNGSLTKFLFSGMRPSWDLRVDISHGIARGLLYLHDECGKQIIHCDIKPENILLDHNFIAKISDFGLAKLLKAEQTQTSTGIRGTRGYFAPEWFKNVGISSKVDVYSFGIVLLEIVCSRRNVDLKAADEEQVILTYWAYDCYRCGQLDLLVEGDEEAITNMNMVERFTRVALWCIQDEPAMRPTMLKVTKMLEGAIEVPQPPINTPTFISSLL</sequence>
<dbReference type="AlphaFoldDB" id="A0ABC9CB71"/>
<dbReference type="Gene3D" id="3.30.200.20">
    <property type="entry name" value="Phosphorylase Kinase, domain 1"/>
    <property type="match status" value="1"/>
</dbReference>
<dbReference type="PROSITE" id="PS50011">
    <property type="entry name" value="PROTEIN_KINASE_DOM"/>
    <property type="match status" value="1"/>
</dbReference>
<dbReference type="Pfam" id="PF00069">
    <property type="entry name" value="Pkinase"/>
    <property type="match status" value="1"/>
</dbReference>
<comment type="catalytic activity">
    <reaction evidence="17 18">
        <text>L-seryl-[protein] + ATP = O-phospho-L-seryl-[protein] + ADP + H(+)</text>
        <dbReference type="Rhea" id="RHEA:17989"/>
        <dbReference type="Rhea" id="RHEA-COMP:9863"/>
        <dbReference type="Rhea" id="RHEA-COMP:11604"/>
        <dbReference type="ChEBI" id="CHEBI:15378"/>
        <dbReference type="ChEBI" id="CHEBI:29999"/>
        <dbReference type="ChEBI" id="CHEBI:30616"/>
        <dbReference type="ChEBI" id="CHEBI:83421"/>
        <dbReference type="ChEBI" id="CHEBI:456216"/>
        <dbReference type="EC" id="2.7.11.1"/>
    </reaction>
</comment>
<comment type="catalytic activity">
    <reaction evidence="16 18">
        <text>L-threonyl-[protein] + ATP = O-phospho-L-threonyl-[protein] + ADP + H(+)</text>
        <dbReference type="Rhea" id="RHEA:46608"/>
        <dbReference type="Rhea" id="RHEA-COMP:11060"/>
        <dbReference type="Rhea" id="RHEA-COMP:11605"/>
        <dbReference type="ChEBI" id="CHEBI:15378"/>
        <dbReference type="ChEBI" id="CHEBI:30013"/>
        <dbReference type="ChEBI" id="CHEBI:30616"/>
        <dbReference type="ChEBI" id="CHEBI:61977"/>
        <dbReference type="ChEBI" id="CHEBI:456216"/>
        <dbReference type="EC" id="2.7.11.1"/>
    </reaction>
</comment>
<gene>
    <name evidence="23" type="ORF">URODEC1_LOCUS73182</name>
</gene>
<protein>
    <recommendedName>
        <fullName evidence="18">Receptor-like serine/threonine-protein kinase</fullName>
        <ecNumber evidence="18">2.7.11.1</ecNumber>
    </recommendedName>
</protein>
<dbReference type="PROSITE" id="PS50927">
    <property type="entry name" value="BULB_LECTIN"/>
    <property type="match status" value="1"/>
</dbReference>
<evidence type="ECO:0000256" key="15">
    <source>
        <dbReference type="ARBA" id="ARBA00023180"/>
    </source>
</evidence>
<keyword evidence="12 20" id="KW-0472">Membrane</keyword>
<name>A0ABC9CB71_9POAL</name>
<evidence type="ECO:0000313" key="23">
    <source>
        <dbReference type="EMBL" id="CAL5016398.1"/>
    </source>
</evidence>
<evidence type="ECO:0000259" key="21">
    <source>
        <dbReference type="PROSITE" id="PS50011"/>
    </source>
</evidence>
<feature type="transmembrane region" description="Helical" evidence="20">
    <location>
        <begin position="501"/>
        <end position="525"/>
    </location>
</feature>
<keyword evidence="10 18" id="KW-0067">ATP-binding</keyword>
<keyword evidence="6" id="KW-0732">Signal</keyword>
<dbReference type="Gene3D" id="2.90.10.30">
    <property type="match status" value="1"/>
</dbReference>
<dbReference type="EC" id="2.7.11.1" evidence="18"/>
<dbReference type="PIRSF" id="PIRSF000641">
    <property type="entry name" value="SRK"/>
    <property type="match status" value="1"/>
</dbReference>
<evidence type="ECO:0000256" key="10">
    <source>
        <dbReference type="ARBA" id="ARBA00022840"/>
    </source>
</evidence>
<comment type="subcellular location">
    <subcellularLocation>
        <location evidence="1">Membrane</location>
        <topology evidence="1">Single-pass type I membrane protein</topology>
    </subcellularLocation>
</comment>
<keyword evidence="3" id="KW-0245">EGF-like domain</keyword>
<feature type="domain" description="Bulb-type lectin" evidence="22">
    <location>
        <begin position="65"/>
        <end position="192"/>
    </location>
</feature>
<dbReference type="GO" id="GO:0005524">
    <property type="term" value="F:ATP binding"/>
    <property type="evidence" value="ECO:0007669"/>
    <property type="project" value="UniProtKB-UniRule"/>
</dbReference>
<evidence type="ECO:0000256" key="14">
    <source>
        <dbReference type="ARBA" id="ARBA00023170"/>
    </source>
</evidence>
<evidence type="ECO:0000256" key="5">
    <source>
        <dbReference type="ARBA" id="ARBA00022692"/>
    </source>
</evidence>
<evidence type="ECO:0000256" key="8">
    <source>
        <dbReference type="ARBA" id="ARBA00022741"/>
    </source>
</evidence>
<feature type="binding site" evidence="19">
    <location>
        <position position="590"/>
    </location>
    <ligand>
        <name>ATP</name>
        <dbReference type="ChEBI" id="CHEBI:30616"/>
    </ligand>
</feature>
<dbReference type="InterPro" id="IPR011009">
    <property type="entry name" value="Kinase-like_dom_sf"/>
</dbReference>
<dbReference type="Gene3D" id="1.10.510.10">
    <property type="entry name" value="Transferase(Phosphotransferase) domain 1"/>
    <property type="match status" value="1"/>
</dbReference>
<dbReference type="SMART" id="SM00220">
    <property type="entry name" value="S_TKc"/>
    <property type="match status" value="1"/>
</dbReference>
<evidence type="ECO:0000256" key="12">
    <source>
        <dbReference type="ARBA" id="ARBA00023136"/>
    </source>
</evidence>
<keyword evidence="7" id="KW-0430">Lectin</keyword>
<keyword evidence="9 18" id="KW-0418">Kinase</keyword>
<keyword evidence="2 18" id="KW-0723">Serine/threonine-protein kinase</keyword>
<reference evidence="24" key="1">
    <citation type="submission" date="2024-06" db="EMBL/GenBank/DDBJ databases">
        <authorList>
            <person name="Ryan C."/>
        </authorList>
    </citation>
    <scope>NUCLEOTIDE SEQUENCE [LARGE SCALE GENOMIC DNA]</scope>
</reference>
<dbReference type="GO" id="GO:0004674">
    <property type="term" value="F:protein serine/threonine kinase activity"/>
    <property type="evidence" value="ECO:0007669"/>
    <property type="project" value="UniProtKB-KW"/>
</dbReference>
<keyword evidence="8 18" id="KW-0547">Nucleotide-binding</keyword>
<evidence type="ECO:0000256" key="18">
    <source>
        <dbReference type="PIRNR" id="PIRNR000641"/>
    </source>
</evidence>
<dbReference type="FunFam" id="2.90.10.10:FF:000013">
    <property type="entry name" value="G-type lectin S-receptor-like serine/threonine-protein kinase LECRK1"/>
    <property type="match status" value="1"/>
</dbReference>
<dbReference type="FunFam" id="2.90.10.30:FF:000001">
    <property type="entry name" value="Serine/threonine-protein kinase"/>
    <property type="match status" value="1"/>
</dbReference>
<keyword evidence="13" id="KW-1015">Disulfide bond</keyword>
<dbReference type="PROSITE" id="PS00107">
    <property type="entry name" value="PROTEIN_KINASE_ATP"/>
    <property type="match status" value="1"/>
</dbReference>
<evidence type="ECO:0000256" key="7">
    <source>
        <dbReference type="ARBA" id="ARBA00022734"/>
    </source>
</evidence>
<organism evidence="23 24">
    <name type="scientific">Urochloa decumbens</name>
    <dbReference type="NCBI Taxonomy" id="240449"/>
    <lineage>
        <taxon>Eukaryota</taxon>
        <taxon>Viridiplantae</taxon>
        <taxon>Streptophyta</taxon>
        <taxon>Embryophyta</taxon>
        <taxon>Tracheophyta</taxon>
        <taxon>Spermatophyta</taxon>
        <taxon>Magnoliopsida</taxon>
        <taxon>Liliopsida</taxon>
        <taxon>Poales</taxon>
        <taxon>Poaceae</taxon>
        <taxon>PACMAD clade</taxon>
        <taxon>Panicoideae</taxon>
        <taxon>Panicodae</taxon>
        <taxon>Paniceae</taxon>
        <taxon>Melinidinae</taxon>
        <taxon>Urochloa</taxon>
    </lineage>
</organism>
<evidence type="ECO:0000256" key="13">
    <source>
        <dbReference type="ARBA" id="ARBA00023157"/>
    </source>
</evidence>
<keyword evidence="15" id="KW-0325">Glycoprotein</keyword>
<evidence type="ECO:0000256" key="19">
    <source>
        <dbReference type="PROSITE-ProRule" id="PRU10141"/>
    </source>
</evidence>
<dbReference type="FunFam" id="3.30.200.20:FF:000059">
    <property type="entry name" value="S-receptor-like serine/threonine-protein kinase"/>
    <property type="match status" value="1"/>
</dbReference>
<dbReference type="InterPro" id="IPR000719">
    <property type="entry name" value="Prot_kinase_dom"/>
</dbReference>
<dbReference type="GO" id="GO:0030246">
    <property type="term" value="F:carbohydrate binding"/>
    <property type="evidence" value="ECO:0007669"/>
    <property type="project" value="UniProtKB-KW"/>
</dbReference>
<dbReference type="CDD" id="cd01098">
    <property type="entry name" value="PAN_AP_plant"/>
    <property type="match status" value="1"/>
</dbReference>
<feature type="domain" description="Protein kinase" evidence="21">
    <location>
        <begin position="559"/>
        <end position="840"/>
    </location>
</feature>
<evidence type="ECO:0000256" key="20">
    <source>
        <dbReference type="SAM" id="Phobius"/>
    </source>
</evidence>
<dbReference type="InterPro" id="IPR051343">
    <property type="entry name" value="G-type_lectin_kinases/EP1-like"/>
</dbReference>
<proteinExistence type="inferred from homology"/>
<dbReference type="Pfam" id="PF01453">
    <property type="entry name" value="B_lectin"/>
    <property type="match status" value="1"/>
</dbReference>
<accession>A0ABC9CB71</accession>
<dbReference type="FunFam" id="1.10.510.10:FF:000237">
    <property type="entry name" value="G-type lectin S-receptor-like serine/threonine-protein kinase"/>
    <property type="match status" value="1"/>
</dbReference>
<dbReference type="InterPro" id="IPR001480">
    <property type="entry name" value="Bulb-type_lectin_dom"/>
</dbReference>
<evidence type="ECO:0000256" key="2">
    <source>
        <dbReference type="ARBA" id="ARBA00022527"/>
    </source>
</evidence>
<dbReference type="Proteomes" id="UP001497457">
    <property type="component" value="Chromosome 29rd"/>
</dbReference>
<keyword evidence="14" id="KW-0675">Receptor</keyword>
<dbReference type="PROSITE" id="PS00108">
    <property type="entry name" value="PROTEIN_KINASE_ST"/>
    <property type="match status" value="1"/>
</dbReference>
<dbReference type="SUPFAM" id="SSF51110">
    <property type="entry name" value="alpha-D-mannose-specific plant lectins"/>
    <property type="match status" value="1"/>
</dbReference>
<dbReference type="PANTHER" id="PTHR47976:SF57">
    <property type="entry name" value="RECEPTOR-LIKE SERINE_THREONINE-PROTEIN KINASE"/>
    <property type="match status" value="1"/>
</dbReference>
<keyword evidence="24" id="KW-1185">Reference proteome</keyword>
<dbReference type="GO" id="GO:0051707">
    <property type="term" value="P:response to other organism"/>
    <property type="evidence" value="ECO:0007669"/>
    <property type="project" value="UniProtKB-ARBA"/>
</dbReference>
<dbReference type="InterPro" id="IPR008271">
    <property type="entry name" value="Ser/Thr_kinase_AS"/>
</dbReference>
<dbReference type="SUPFAM" id="SSF56112">
    <property type="entry name" value="Protein kinase-like (PK-like)"/>
    <property type="match status" value="1"/>
</dbReference>
<keyword evidence="4 18" id="KW-0808">Transferase</keyword>
<keyword evidence="11 20" id="KW-1133">Transmembrane helix</keyword>
<evidence type="ECO:0000256" key="3">
    <source>
        <dbReference type="ARBA" id="ARBA00022536"/>
    </source>
</evidence>
<evidence type="ECO:0000256" key="16">
    <source>
        <dbReference type="ARBA" id="ARBA00047899"/>
    </source>
</evidence>
<evidence type="ECO:0000256" key="6">
    <source>
        <dbReference type="ARBA" id="ARBA00022729"/>
    </source>
</evidence>
<keyword evidence="5 20" id="KW-0812">Transmembrane</keyword>
<dbReference type="SMART" id="SM00108">
    <property type="entry name" value="B_lectin"/>
    <property type="match status" value="1"/>
</dbReference>
<evidence type="ECO:0000256" key="4">
    <source>
        <dbReference type="ARBA" id="ARBA00022679"/>
    </source>
</evidence>
<dbReference type="PANTHER" id="PTHR47976">
    <property type="entry name" value="G-TYPE LECTIN S-RECEPTOR-LIKE SERINE/THREONINE-PROTEIN KINASE SD2-5"/>
    <property type="match status" value="1"/>
</dbReference>
<dbReference type="InterPro" id="IPR036426">
    <property type="entry name" value="Bulb-type_lectin_dom_sf"/>
</dbReference>
<dbReference type="CDD" id="cd00028">
    <property type="entry name" value="B_lectin"/>
    <property type="match status" value="1"/>
</dbReference>
<dbReference type="EMBL" id="OZ075139">
    <property type="protein sequence ID" value="CAL5016398.1"/>
    <property type="molecule type" value="Genomic_DNA"/>
</dbReference>